<sequence>MSLDGAVVVVTGASGALGASVVDALLARGATVVTADRSAGETSGRVQHTTIDLLDEEATRAWGRQIVADHGRVDGLLHLVGGWKGGKGIVESDLADWNVLHDSLIRTLQHASRALHDAIAASPDGRLAIVSSVSVESPTATNASYAAAKAAAEAWTRAVADSFARSWATASEVSSTGSVAGSSAADSVAGPSGAAAIVRVMALLTPAMREKKPKATFAGFTPVDEVAQALVGLWDRPAAEVNGTILDLTPKRR</sequence>
<dbReference type="RefSeq" id="WP_166195327.1">
    <property type="nucleotide sequence ID" value="NZ_JAAOIV010000004.1"/>
</dbReference>
<dbReference type="InterPro" id="IPR002347">
    <property type="entry name" value="SDR_fam"/>
</dbReference>
<gene>
    <name evidence="3" type="ORF">G9U51_07210</name>
</gene>
<proteinExistence type="inferred from homology"/>
<dbReference type="InterPro" id="IPR051122">
    <property type="entry name" value="SDR_DHRS6-like"/>
</dbReference>
<dbReference type="GO" id="GO:0016491">
    <property type="term" value="F:oxidoreductase activity"/>
    <property type="evidence" value="ECO:0007669"/>
    <property type="project" value="UniProtKB-KW"/>
</dbReference>
<dbReference type="AlphaFoldDB" id="A0A967B014"/>
<dbReference type="SUPFAM" id="SSF51735">
    <property type="entry name" value="NAD(P)-binding Rossmann-fold domains"/>
    <property type="match status" value="1"/>
</dbReference>
<name>A0A967B014_9MICO</name>
<evidence type="ECO:0000256" key="1">
    <source>
        <dbReference type="ARBA" id="ARBA00006484"/>
    </source>
</evidence>
<dbReference type="Proteomes" id="UP000744769">
    <property type="component" value="Unassembled WGS sequence"/>
</dbReference>
<dbReference type="InterPro" id="IPR036291">
    <property type="entry name" value="NAD(P)-bd_dom_sf"/>
</dbReference>
<evidence type="ECO:0000313" key="3">
    <source>
        <dbReference type="EMBL" id="NHN55567.1"/>
    </source>
</evidence>
<comment type="similarity">
    <text evidence="1">Belongs to the short-chain dehydrogenases/reductases (SDR) family.</text>
</comment>
<evidence type="ECO:0000256" key="2">
    <source>
        <dbReference type="ARBA" id="ARBA00023002"/>
    </source>
</evidence>
<organism evidence="3 4">
    <name type="scientific">Metallococcus carri</name>
    <dbReference type="NCBI Taxonomy" id="1656884"/>
    <lineage>
        <taxon>Bacteria</taxon>
        <taxon>Bacillati</taxon>
        <taxon>Actinomycetota</taxon>
        <taxon>Actinomycetes</taxon>
        <taxon>Micrococcales</taxon>
        <taxon>Dermacoccaceae</taxon>
        <taxon>Metallococcus</taxon>
    </lineage>
</organism>
<dbReference type="EMBL" id="JAAOIV010000004">
    <property type="protein sequence ID" value="NHN55567.1"/>
    <property type="molecule type" value="Genomic_DNA"/>
</dbReference>
<keyword evidence="2" id="KW-0560">Oxidoreductase</keyword>
<dbReference type="Gene3D" id="3.40.50.720">
    <property type="entry name" value="NAD(P)-binding Rossmann-like Domain"/>
    <property type="match status" value="1"/>
</dbReference>
<dbReference type="InterPro" id="IPR020904">
    <property type="entry name" value="Sc_DH/Rdtase_CS"/>
</dbReference>
<comment type="caution">
    <text evidence="3">The sequence shown here is derived from an EMBL/GenBank/DDBJ whole genome shotgun (WGS) entry which is preliminary data.</text>
</comment>
<evidence type="ECO:0000313" key="4">
    <source>
        <dbReference type="Proteomes" id="UP000744769"/>
    </source>
</evidence>
<keyword evidence="4" id="KW-1185">Reference proteome</keyword>
<dbReference type="PANTHER" id="PTHR43477:SF1">
    <property type="entry name" value="DIHYDROANTICAPSIN 7-DEHYDROGENASE"/>
    <property type="match status" value="1"/>
</dbReference>
<protein>
    <submittedName>
        <fullName evidence="3">SDR family NAD(P)-dependent oxidoreductase</fullName>
    </submittedName>
</protein>
<dbReference type="PANTHER" id="PTHR43477">
    <property type="entry name" value="DIHYDROANTICAPSIN 7-DEHYDROGENASE"/>
    <property type="match status" value="1"/>
</dbReference>
<reference evidence="3" key="1">
    <citation type="submission" date="2020-03" db="EMBL/GenBank/DDBJ databases">
        <title>Draft sequencing of Calidifontibacter sp. DB0510.</title>
        <authorList>
            <person name="Kim D.-U."/>
        </authorList>
    </citation>
    <scope>NUCLEOTIDE SEQUENCE</scope>
    <source>
        <strain evidence="3">DB0510</strain>
    </source>
</reference>
<dbReference type="PRINTS" id="PR00081">
    <property type="entry name" value="GDHRDH"/>
</dbReference>
<dbReference type="Pfam" id="PF00106">
    <property type="entry name" value="adh_short"/>
    <property type="match status" value="1"/>
</dbReference>
<accession>A0A967B014</accession>
<dbReference type="PROSITE" id="PS00061">
    <property type="entry name" value="ADH_SHORT"/>
    <property type="match status" value="1"/>
</dbReference>